<evidence type="ECO:0000313" key="3">
    <source>
        <dbReference type="Proteomes" id="UP001179361"/>
    </source>
</evidence>
<keyword evidence="3" id="KW-1185">Reference proteome</keyword>
<proteinExistence type="predicted"/>
<dbReference type="Proteomes" id="UP001179361">
    <property type="component" value="Unassembled WGS sequence"/>
</dbReference>
<evidence type="ECO:0000256" key="1">
    <source>
        <dbReference type="SAM" id="Coils"/>
    </source>
</evidence>
<feature type="coiled-coil region" evidence="1">
    <location>
        <begin position="12"/>
        <end position="39"/>
    </location>
</feature>
<accession>A0ABS8PZS0</accession>
<keyword evidence="1" id="KW-0175">Coiled coil</keyword>
<evidence type="ECO:0000313" key="2">
    <source>
        <dbReference type="EMBL" id="MCD2514839.1"/>
    </source>
</evidence>
<dbReference type="Gene3D" id="1.20.120.330">
    <property type="entry name" value="Nucleotidyltransferases domain 2"/>
    <property type="match status" value="1"/>
</dbReference>
<dbReference type="RefSeq" id="WP_231056185.1">
    <property type="nucleotide sequence ID" value="NZ_JAJNOC010000001.1"/>
</dbReference>
<name>A0ABS8PZS0_9BURK</name>
<dbReference type="EMBL" id="JAJNOC010000001">
    <property type="protein sequence ID" value="MCD2514839.1"/>
    <property type="molecule type" value="Genomic_DNA"/>
</dbReference>
<keyword evidence="2" id="KW-0238">DNA-binding</keyword>
<organism evidence="2 3">
    <name type="scientific">Massilia phyllostachyos</name>
    <dbReference type="NCBI Taxonomy" id="2898585"/>
    <lineage>
        <taxon>Bacteria</taxon>
        <taxon>Pseudomonadati</taxon>
        <taxon>Pseudomonadota</taxon>
        <taxon>Betaproteobacteria</taxon>
        <taxon>Burkholderiales</taxon>
        <taxon>Oxalobacteraceae</taxon>
        <taxon>Telluria group</taxon>
        <taxon>Massilia</taxon>
    </lineage>
</organism>
<dbReference type="GO" id="GO:0003677">
    <property type="term" value="F:DNA binding"/>
    <property type="evidence" value="ECO:0007669"/>
    <property type="project" value="UniProtKB-KW"/>
</dbReference>
<sequence length="146" mass="16478">MTLQNLLAIQSLIEFNAQREDIQRLLAAAERNLQDASVTAISDENRFDAAYKCIMQCAMVALWANGYRPSTSKPGHHQTAIQSLALTIALDSRTVILLDKLRRQRNLNDYDGDPIAPSVVEESQRQAQALLRRVKEWLSQSRPDLC</sequence>
<protein>
    <submittedName>
        <fullName evidence="2">DNA-binding protein</fullName>
    </submittedName>
</protein>
<comment type="caution">
    <text evidence="2">The sequence shown here is derived from an EMBL/GenBank/DDBJ whole genome shotgun (WGS) entry which is preliminary data.</text>
</comment>
<gene>
    <name evidence="2" type="ORF">LQ564_00760</name>
</gene>
<reference evidence="2" key="1">
    <citation type="submission" date="2021-11" db="EMBL/GenBank/DDBJ databases">
        <title>The complete genome of Massilia sp sp. G4R7.</title>
        <authorList>
            <person name="Liu L."/>
            <person name="Yue J."/>
            <person name="Yuan J."/>
            <person name="Yang F."/>
            <person name="Li L."/>
        </authorList>
    </citation>
    <scope>NUCLEOTIDE SEQUENCE</scope>
    <source>
        <strain evidence="2">G4R7</strain>
    </source>
</reference>